<organism evidence="1 2">
    <name type="scientific">Pseudocercospora fuligena</name>
    <dbReference type="NCBI Taxonomy" id="685502"/>
    <lineage>
        <taxon>Eukaryota</taxon>
        <taxon>Fungi</taxon>
        <taxon>Dikarya</taxon>
        <taxon>Ascomycota</taxon>
        <taxon>Pezizomycotina</taxon>
        <taxon>Dothideomycetes</taxon>
        <taxon>Dothideomycetidae</taxon>
        <taxon>Mycosphaerellales</taxon>
        <taxon>Mycosphaerellaceae</taxon>
        <taxon>Pseudocercospora</taxon>
    </lineage>
</organism>
<dbReference type="OrthoDB" id="4125644at2759"/>
<protein>
    <submittedName>
        <fullName evidence="1">Uncharacterized protein</fullName>
    </submittedName>
</protein>
<dbReference type="EMBL" id="JABCIY010000015">
    <property type="protein sequence ID" value="KAF7197521.1"/>
    <property type="molecule type" value="Genomic_DNA"/>
</dbReference>
<evidence type="ECO:0000313" key="2">
    <source>
        <dbReference type="Proteomes" id="UP000660729"/>
    </source>
</evidence>
<gene>
    <name evidence="1" type="ORF">HII31_01331</name>
</gene>
<evidence type="ECO:0000313" key="1">
    <source>
        <dbReference type="EMBL" id="KAF7197521.1"/>
    </source>
</evidence>
<proteinExistence type="predicted"/>
<comment type="caution">
    <text evidence="1">The sequence shown here is derived from an EMBL/GenBank/DDBJ whole genome shotgun (WGS) entry which is preliminary data.</text>
</comment>
<keyword evidence="2" id="KW-1185">Reference proteome</keyword>
<reference evidence="1" key="1">
    <citation type="submission" date="2020-04" db="EMBL/GenBank/DDBJ databases">
        <title>Draft genome resource of the tomato pathogen Pseudocercospora fuligena.</title>
        <authorList>
            <person name="Zaccaron A."/>
        </authorList>
    </citation>
    <scope>NUCLEOTIDE SEQUENCE</scope>
    <source>
        <strain evidence="1">PF001</strain>
    </source>
</reference>
<name>A0A8H6RSA8_9PEZI</name>
<dbReference type="AlphaFoldDB" id="A0A8H6RSA8"/>
<dbReference type="Proteomes" id="UP000660729">
    <property type="component" value="Unassembled WGS sequence"/>
</dbReference>
<sequence>MPDSSTAESTQAPASNVIPAIQSWLDTNAKKIQQFWIGADWRSWARYDLFIALENAFEDEYLVNHGIPIWESYHEDEQVDTLLEHRDGGTNIAIRLRCENVNDNCGSFEDFSKEYQKDWTLLQDLNQHAEPEHEDTKVMLLGFSGQPMVPDEDEEPSFGELKPDSIKSGEVYAWYLYDEIKKADQVENETSS</sequence>
<accession>A0A8H6RSA8</accession>